<protein>
    <submittedName>
        <fullName evidence="2">Glycerophosphodiester phosphodiesterase</fullName>
    </submittedName>
</protein>
<dbReference type="AlphaFoldDB" id="A0A124GCM1"/>
<feature type="domain" description="GP-PDE" evidence="1">
    <location>
        <begin position="1"/>
        <end position="71"/>
    </location>
</feature>
<evidence type="ECO:0000259" key="1">
    <source>
        <dbReference type="PROSITE" id="PS51704"/>
    </source>
</evidence>
<comment type="caution">
    <text evidence="2">The sequence shown here is derived from an EMBL/GenBank/DDBJ whole genome shotgun (WGS) entry which is preliminary data.</text>
</comment>
<dbReference type="PROSITE" id="PS51704">
    <property type="entry name" value="GP_PDE"/>
    <property type="match status" value="1"/>
</dbReference>
<accession>A0A124GCM1</accession>
<dbReference type="PANTHER" id="PTHR46211">
    <property type="entry name" value="GLYCEROPHOSPHORYL DIESTER PHOSPHODIESTERASE"/>
    <property type="match status" value="1"/>
</dbReference>
<dbReference type="InterPro" id="IPR017946">
    <property type="entry name" value="PLC-like_Pdiesterase_TIM-brl"/>
</dbReference>
<dbReference type="GO" id="GO:0006629">
    <property type="term" value="P:lipid metabolic process"/>
    <property type="evidence" value="ECO:0007669"/>
    <property type="project" value="InterPro"/>
</dbReference>
<organism evidence="2 3">
    <name type="scientific">Fusobacterium nucleatum subsp. nucleatum</name>
    <dbReference type="NCBI Taxonomy" id="76856"/>
    <lineage>
        <taxon>Bacteria</taxon>
        <taxon>Fusobacteriati</taxon>
        <taxon>Fusobacteriota</taxon>
        <taxon>Fusobacteriia</taxon>
        <taxon>Fusobacteriales</taxon>
        <taxon>Fusobacteriaceae</taxon>
        <taxon>Fusobacterium</taxon>
    </lineage>
</organism>
<evidence type="ECO:0000313" key="2">
    <source>
        <dbReference type="EMBL" id="KUL97865.1"/>
    </source>
</evidence>
<proteinExistence type="predicted"/>
<dbReference type="Proteomes" id="UP000054800">
    <property type="component" value="Unassembled WGS sequence"/>
</dbReference>
<reference evidence="2 3" key="1">
    <citation type="submission" date="2015-10" db="EMBL/GenBank/DDBJ databases">
        <authorList>
            <person name="Gilbert D.G."/>
        </authorList>
    </citation>
    <scope>NUCLEOTIDE SEQUENCE [LARGE SCALE GENOMIC DNA]</scope>
    <source>
        <strain evidence="2 3">ChDC F311</strain>
    </source>
</reference>
<dbReference type="InterPro" id="IPR030395">
    <property type="entry name" value="GP_PDE_dom"/>
</dbReference>
<dbReference type="PANTHER" id="PTHR46211:SF1">
    <property type="entry name" value="GLYCEROPHOSPHODIESTER PHOSPHODIESTERASE, CYTOPLASMIC"/>
    <property type="match status" value="1"/>
</dbReference>
<dbReference type="Gene3D" id="3.20.20.190">
    <property type="entry name" value="Phosphatidylinositol (PI) phosphodiesterase"/>
    <property type="match status" value="1"/>
</dbReference>
<dbReference type="SUPFAM" id="SSF51695">
    <property type="entry name" value="PLC-like phosphodiesterases"/>
    <property type="match status" value="2"/>
</dbReference>
<evidence type="ECO:0000313" key="3">
    <source>
        <dbReference type="Proteomes" id="UP000054800"/>
    </source>
</evidence>
<gene>
    <name evidence="2" type="ORF">RO03_10645</name>
</gene>
<dbReference type="EMBL" id="LMVH01000002">
    <property type="protein sequence ID" value="KUL97865.1"/>
    <property type="molecule type" value="Genomic_DNA"/>
</dbReference>
<sequence length="71" mass="8162">MTKNFADRGFSGKYSENTMLVFQKAIEVGAELKKNNIEINTWTVNRKDNINDLIDKEVDILIGNYPDLVKK</sequence>
<dbReference type="GO" id="GO:0008081">
    <property type="term" value="F:phosphoric diester hydrolase activity"/>
    <property type="evidence" value="ECO:0007669"/>
    <property type="project" value="InterPro"/>
</dbReference>
<name>A0A124GCM1_FUSNC</name>